<keyword evidence="2" id="KW-1185">Reference proteome</keyword>
<reference evidence="1" key="1">
    <citation type="submission" date="2021-02" db="EMBL/GenBank/DDBJ databases">
        <title>Sequencing the genomes of 1000 actinobacteria strains.</title>
        <authorList>
            <person name="Klenk H.-P."/>
        </authorList>
    </citation>
    <scope>NUCLEOTIDE SEQUENCE</scope>
    <source>
        <strain evidence="1">DSM 22850</strain>
    </source>
</reference>
<comment type="caution">
    <text evidence="1">The sequence shown here is derived from an EMBL/GenBank/DDBJ whole genome shotgun (WGS) entry which is preliminary data.</text>
</comment>
<proteinExistence type="predicted"/>
<organism evidence="1 2">
    <name type="scientific">Leucobacter exalbidus</name>
    <dbReference type="NCBI Taxonomy" id="662960"/>
    <lineage>
        <taxon>Bacteria</taxon>
        <taxon>Bacillati</taxon>
        <taxon>Actinomycetota</taxon>
        <taxon>Actinomycetes</taxon>
        <taxon>Micrococcales</taxon>
        <taxon>Microbacteriaceae</taxon>
        <taxon>Leucobacter</taxon>
    </lineage>
</organism>
<gene>
    <name evidence="1" type="ORF">JOF28_001791</name>
</gene>
<evidence type="ECO:0000313" key="1">
    <source>
        <dbReference type="EMBL" id="MBP1326559.1"/>
    </source>
</evidence>
<protein>
    <submittedName>
        <fullName evidence="1">Uncharacterized protein</fullName>
    </submittedName>
</protein>
<accession>A0A940PWE8</accession>
<name>A0A940PWE8_9MICO</name>
<dbReference type="EMBL" id="JAFIDA010000001">
    <property type="protein sequence ID" value="MBP1326559.1"/>
    <property type="molecule type" value="Genomic_DNA"/>
</dbReference>
<dbReference type="Proteomes" id="UP000675163">
    <property type="component" value="Unassembled WGS sequence"/>
</dbReference>
<sequence>MPMARQSTSYPQVYTPLWITVDSSRVAVDNFADPVREGSSPSNWSPTEFPHFSISVHTRDTPGSLASYGPSGVIHRLHKR</sequence>
<evidence type="ECO:0000313" key="2">
    <source>
        <dbReference type="Proteomes" id="UP000675163"/>
    </source>
</evidence>
<dbReference type="AlphaFoldDB" id="A0A940PWE8"/>